<accession>A0A8S5RIZ6</accession>
<evidence type="ECO:0000313" key="1">
    <source>
        <dbReference type="EMBL" id="DAE30956.1"/>
    </source>
</evidence>
<protein>
    <submittedName>
        <fullName evidence="1">Uncharacterized protein</fullName>
    </submittedName>
</protein>
<proteinExistence type="predicted"/>
<reference evidence="1" key="1">
    <citation type="journal article" date="2021" name="Proc. Natl. Acad. Sci. U.S.A.">
        <title>A Catalog of Tens of Thousands of Viruses from Human Metagenomes Reveals Hidden Associations with Chronic Diseases.</title>
        <authorList>
            <person name="Tisza M.J."/>
            <person name="Buck C.B."/>
        </authorList>
    </citation>
    <scope>NUCLEOTIDE SEQUENCE</scope>
    <source>
        <strain evidence="1">CtML55</strain>
    </source>
</reference>
<organism evidence="1">
    <name type="scientific">virus sp. ctML55</name>
    <dbReference type="NCBI Taxonomy" id="2827627"/>
    <lineage>
        <taxon>Viruses</taxon>
    </lineage>
</organism>
<dbReference type="EMBL" id="BK059105">
    <property type="protein sequence ID" value="DAE30956.1"/>
    <property type="molecule type" value="Genomic_DNA"/>
</dbReference>
<name>A0A8S5RIZ6_9VIRU</name>
<sequence length="34" mass="3825">MQTKTKTEKDLVKVIKNIQGNNPELSLVEIVSIL</sequence>